<feature type="compositionally biased region" description="Low complexity" evidence="9">
    <location>
        <begin position="133"/>
        <end position="142"/>
    </location>
</feature>
<organism evidence="11">
    <name type="scientific">Solanum lycopersicum</name>
    <name type="common">Tomato</name>
    <name type="synonym">Lycopersicon esculentum</name>
    <dbReference type="NCBI Taxonomy" id="4081"/>
    <lineage>
        <taxon>Eukaryota</taxon>
        <taxon>Viridiplantae</taxon>
        <taxon>Streptophyta</taxon>
        <taxon>Embryophyta</taxon>
        <taxon>Tracheophyta</taxon>
        <taxon>Spermatophyta</taxon>
        <taxon>Magnoliopsida</taxon>
        <taxon>eudicotyledons</taxon>
        <taxon>Gunneridae</taxon>
        <taxon>Pentapetalae</taxon>
        <taxon>asterids</taxon>
        <taxon>lamiids</taxon>
        <taxon>Solanales</taxon>
        <taxon>Solanaceae</taxon>
        <taxon>Solanoideae</taxon>
        <taxon>Solaneae</taxon>
        <taxon>Solanum</taxon>
        <taxon>Solanum subgen. Lycopersicon</taxon>
    </lineage>
</organism>
<feature type="compositionally biased region" description="Basic and acidic residues" evidence="9">
    <location>
        <begin position="241"/>
        <end position="251"/>
    </location>
</feature>
<evidence type="ECO:0000313" key="12">
    <source>
        <dbReference type="Proteomes" id="UP000004994"/>
    </source>
</evidence>
<evidence type="ECO:0000313" key="11">
    <source>
        <dbReference type="EnsemblPlants" id="Solyc01g088640.3.1"/>
    </source>
</evidence>
<reference evidence="11" key="1">
    <citation type="journal article" date="2012" name="Nature">
        <title>The tomato genome sequence provides insights into fleshy fruit evolution.</title>
        <authorList>
            <consortium name="Tomato Genome Consortium"/>
        </authorList>
    </citation>
    <scope>NUCLEOTIDE SEQUENCE [LARGE SCALE GENOMIC DNA]</scope>
    <source>
        <strain evidence="11">cv. Heinz 1706</strain>
    </source>
</reference>
<evidence type="ECO:0000256" key="7">
    <source>
        <dbReference type="ARBA" id="ARBA00023136"/>
    </source>
</evidence>
<keyword evidence="5" id="KW-0862">Zinc</keyword>
<feature type="compositionally biased region" description="Basic and acidic residues" evidence="9">
    <location>
        <begin position="220"/>
        <end position="232"/>
    </location>
</feature>
<reference evidence="11" key="2">
    <citation type="submission" date="2019-01" db="UniProtKB">
        <authorList>
            <consortium name="EnsemblPlants"/>
        </authorList>
    </citation>
    <scope>IDENTIFICATION</scope>
    <source>
        <strain evidence="11">cv. Heinz 1706</strain>
    </source>
</reference>
<dbReference type="STRING" id="4081.A0A3Q7EJB4"/>
<dbReference type="SMART" id="SM00184">
    <property type="entry name" value="RING"/>
    <property type="match status" value="1"/>
</dbReference>
<proteinExistence type="predicted"/>
<dbReference type="InterPro" id="IPR051653">
    <property type="entry name" value="E3_ligase_sorting_rcpt"/>
</dbReference>
<comment type="subcellular location">
    <subcellularLocation>
        <location evidence="1">Membrane</location>
        <topology evidence="1">Single-pass membrane protein</topology>
    </subcellularLocation>
</comment>
<keyword evidence="4 8" id="KW-0863">Zinc-finger</keyword>
<evidence type="ECO:0000256" key="4">
    <source>
        <dbReference type="ARBA" id="ARBA00022771"/>
    </source>
</evidence>
<keyword evidence="6" id="KW-1133">Transmembrane helix</keyword>
<keyword evidence="7" id="KW-0472">Membrane</keyword>
<accession>A0A3Q7EJB4</accession>
<dbReference type="GO" id="GO:0016020">
    <property type="term" value="C:membrane"/>
    <property type="evidence" value="ECO:0007669"/>
    <property type="project" value="UniProtKB-SubCell"/>
</dbReference>
<evidence type="ECO:0000256" key="9">
    <source>
        <dbReference type="SAM" id="MobiDB-lite"/>
    </source>
</evidence>
<feature type="region of interest" description="Disordered" evidence="9">
    <location>
        <begin position="1"/>
        <end position="23"/>
    </location>
</feature>
<dbReference type="GO" id="GO:0008270">
    <property type="term" value="F:zinc ion binding"/>
    <property type="evidence" value="ECO:0007669"/>
    <property type="project" value="UniProtKB-KW"/>
</dbReference>
<evidence type="ECO:0000256" key="5">
    <source>
        <dbReference type="ARBA" id="ARBA00022833"/>
    </source>
</evidence>
<dbReference type="InterPro" id="IPR013083">
    <property type="entry name" value="Znf_RING/FYVE/PHD"/>
</dbReference>
<keyword evidence="2" id="KW-0812">Transmembrane</keyword>
<evidence type="ECO:0000259" key="10">
    <source>
        <dbReference type="PROSITE" id="PS50089"/>
    </source>
</evidence>
<dbReference type="PANTHER" id="PTHR47168">
    <property type="entry name" value="RING ZINC FINGER DOMAIN SUPERFAMILY PROTEIN-RELATED"/>
    <property type="match status" value="1"/>
</dbReference>
<evidence type="ECO:0000256" key="2">
    <source>
        <dbReference type="ARBA" id="ARBA00022692"/>
    </source>
</evidence>
<feature type="domain" description="RING-type" evidence="10">
    <location>
        <begin position="571"/>
        <end position="613"/>
    </location>
</feature>
<dbReference type="EnsemblPlants" id="Solyc01g088640.3.1">
    <property type="protein sequence ID" value="Solyc01g088640.3.1"/>
    <property type="gene ID" value="Solyc01g088640.3"/>
</dbReference>
<dbReference type="Pfam" id="PF13639">
    <property type="entry name" value="zf-RING_2"/>
    <property type="match status" value="1"/>
</dbReference>
<evidence type="ECO:0000256" key="3">
    <source>
        <dbReference type="ARBA" id="ARBA00022723"/>
    </source>
</evidence>
<dbReference type="Gramene" id="Solyc01g088640.3.1">
    <property type="protein sequence ID" value="Solyc01g088640.3.1"/>
    <property type="gene ID" value="Solyc01g088640.3"/>
</dbReference>
<feature type="region of interest" description="Disordered" evidence="9">
    <location>
        <begin position="216"/>
        <end position="262"/>
    </location>
</feature>
<name>A0A3Q7EJB4_SOLLC</name>
<keyword evidence="12" id="KW-1185">Reference proteome</keyword>
<dbReference type="InParanoid" id="A0A3Q7EJB4"/>
<dbReference type="FunFam" id="3.30.40.10:FF:000388">
    <property type="entry name" value="Putative RING zinc finger domain superfamily protein"/>
    <property type="match status" value="1"/>
</dbReference>
<dbReference type="AlphaFoldDB" id="A0A3Q7EJB4"/>
<dbReference type="InterPro" id="IPR001841">
    <property type="entry name" value="Znf_RING"/>
</dbReference>
<feature type="compositionally biased region" description="Low complexity" evidence="9">
    <location>
        <begin position="252"/>
        <end position="262"/>
    </location>
</feature>
<evidence type="ECO:0000256" key="6">
    <source>
        <dbReference type="ARBA" id="ARBA00022989"/>
    </source>
</evidence>
<dbReference type="SUPFAM" id="SSF57850">
    <property type="entry name" value="RING/U-box"/>
    <property type="match status" value="1"/>
</dbReference>
<keyword evidence="3" id="KW-0479">Metal-binding</keyword>
<evidence type="ECO:0000256" key="8">
    <source>
        <dbReference type="PROSITE-ProRule" id="PRU00175"/>
    </source>
</evidence>
<dbReference type="Gene3D" id="3.30.40.10">
    <property type="entry name" value="Zinc/RING finger domain, C3HC4 (zinc finger)"/>
    <property type="match status" value="1"/>
</dbReference>
<protein>
    <recommendedName>
        <fullName evidence="10">RING-type domain-containing protein</fullName>
    </recommendedName>
</protein>
<sequence length="631" mass="69777">MGSSSSRIRSSSGSGSGSRPKRSKLKLSSFFCGGASTSQLDHEFLQETRTLNPVQRCIAQGRVELEKKVSPRLNKFALTLLLLNCVLAIQSRYDDVVQLEDYPQPLVGDFSRNSIAESSSTFSSEVGHATQPETESSSESTSNLSHDAFVEYNLTNAEVNINNTCISNEKHSISDQVNSYLFITFTQYCKWKQPSQESVSSQARDSLAAAVSTESLTRLNTEDSHTVPEECRSSCSQGDSMENHGDVHIESSSDSGSISVTSDSIPRHQFLEGDTSEEATTSGSGFLLLDSELGVHSSQDVLHVDVVSISSNMLSSNIADIGSQETRRNSRRLFWDAISRRSLRRHSDSPTIVFATGHADDVGSRDRWLIDLNGDLHYDGVGFDSGYGAGRNYRRSEQRQTTRSEISERVLEGLGNRVPQQNLCSSGLHPDGTCSCEPLLTTEEFSTLASISRIIILAEALFERPKFGFSASLNVLDEIHQQSFTLSLSTLSLPAPDSVVDSFPVKSHKKLGAVDNAPTDIQQYLNAEEKENKEIKRSRGKQKIKNRKLFMGKNINSLTASKFSHDNEFRCHICLAEYEEGDKLRVLPCRHEYHMHCIDKWLKEVNRVCPVCRCNVCENPAIGSVSNSEAS</sequence>
<dbReference type="PROSITE" id="PS50089">
    <property type="entry name" value="ZF_RING_2"/>
    <property type="match status" value="1"/>
</dbReference>
<dbReference type="PANTHER" id="PTHR47168:SF1">
    <property type="entry name" value="OS02G0798600 PROTEIN"/>
    <property type="match status" value="1"/>
</dbReference>
<dbReference type="OMA" id="SRDRWLI"/>
<feature type="compositionally biased region" description="Low complexity" evidence="9">
    <location>
        <begin position="1"/>
        <end position="13"/>
    </location>
</feature>
<feature type="region of interest" description="Disordered" evidence="9">
    <location>
        <begin position="121"/>
        <end position="142"/>
    </location>
</feature>
<dbReference type="Proteomes" id="UP000004994">
    <property type="component" value="Chromosome 1"/>
</dbReference>
<evidence type="ECO:0000256" key="1">
    <source>
        <dbReference type="ARBA" id="ARBA00004167"/>
    </source>
</evidence>